<dbReference type="CDD" id="cd03039">
    <property type="entry name" value="GST_N_Sigma_like"/>
    <property type="match status" value="1"/>
</dbReference>
<dbReference type="SUPFAM" id="SSF52833">
    <property type="entry name" value="Thioredoxin-like"/>
    <property type="match status" value="1"/>
</dbReference>
<accession>A0AA36F2D8</accession>
<proteinExistence type="inferred from homology"/>
<dbReference type="AlphaFoldDB" id="A0AA36F2D8"/>
<dbReference type="CDD" id="cd03192">
    <property type="entry name" value="GST_C_Sigma_like"/>
    <property type="match status" value="1"/>
</dbReference>
<evidence type="ECO:0000259" key="4">
    <source>
        <dbReference type="PROSITE" id="PS50404"/>
    </source>
</evidence>
<feature type="domain" description="GST N-terminal" evidence="4">
    <location>
        <begin position="2"/>
        <end position="80"/>
    </location>
</feature>
<organism evidence="6 7">
    <name type="scientific">Octopus vulgaris</name>
    <name type="common">Common octopus</name>
    <dbReference type="NCBI Taxonomy" id="6645"/>
    <lineage>
        <taxon>Eukaryota</taxon>
        <taxon>Metazoa</taxon>
        <taxon>Spiralia</taxon>
        <taxon>Lophotrochozoa</taxon>
        <taxon>Mollusca</taxon>
        <taxon>Cephalopoda</taxon>
        <taxon>Coleoidea</taxon>
        <taxon>Octopodiformes</taxon>
        <taxon>Octopoda</taxon>
        <taxon>Incirrata</taxon>
        <taxon>Octopodidae</taxon>
        <taxon>Octopus</taxon>
    </lineage>
</organism>
<dbReference type="Gene3D" id="3.40.30.10">
    <property type="entry name" value="Glutaredoxin"/>
    <property type="match status" value="1"/>
</dbReference>
<dbReference type="FunFam" id="3.40.30.10:FF:000258">
    <property type="entry name" value="Glutathione S-transferase"/>
    <property type="match status" value="1"/>
</dbReference>
<evidence type="ECO:0000259" key="5">
    <source>
        <dbReference type="PROSITE" id="PS50405"/>
    </source>
</evidence>
<comment type="similarity">
    <text evidence="1">Belongs to the GST superfamily.</text>
</comment>
<dbReference type="EMBL" id="OX597818">
    <property type="protein sequence ID" value="CAI9723156.1"/>
    <property type="molecule type" value="Genomic_DNA"/>
</dbReference>
<evidence type="ECO:0000256" key="2">
    <source>
        <dbReference type="ARBA" id="ARBA00022613"/>
    </source>
</evidence>
<name>A0AA36F2D8_OCTVU</name>
<dbReference type="Pfam" id="PF02798">
    <property type="entry name" value="GST_N"/>
    <property type="match status" value="1"/>
</dbReference>
<dbReference type="SUPFAM" id="SSF47616">
    <property type="entry name" value="GST C-terminal domain-like"/>
    <property type="match status" value="1"/>
</dbReference>
<dbReference type="SFLD" id="SFLDG00363">
    <property type="entry name" value="AMPS_(cytGST):_Alpha-__Mu-__Pi"/>
    <property type="match status" value="1"/>
</dbReference>
<evidence type="ECO:0000256" key="3">
    <source>
        <dbReference type="ARBA" id="ARBA00058556"/>
    </source>
</evidence>
<sequence length="228" mass="26910">MPSYTLHYFNHRGRAEICRMLFAAAGVQYNDRRIDCSEWTGMRNQMPCSMLPMLEIDNRHQIPQSMAIARYLAREFGFHGRNNLDMARVDFITDCFYDILDDYMRMYHDKDGRMMFQRSYDNGSSSERRTRFQETCRRILPFMEKTLEMRNGGNQFFMGDQAISGYHRLFSSISGNFRQFPAIIDNFRQYPTNLGNLRQFLKTTEARAAQIIELSSEAFSQVEILRNA</sequence>
<dbReference type="PANTHER" id="PTHR11571">
    <property type="entry name" value="GLUTATHIONE S-TRANSFERASE"/>
    <property type="match status" value="1"/>
</dbReference>
<dbReference type="PROSITE" id="PS50405">
    <property type="entry name" value="GST_CTER"/>
    <property type="match status" value="1"/>
</dbReference>
<gene>
    <name evidence="6" type="ORF">OCTVUL_1B012750</name>
</gene>
<dbReference type="InterPro" id="IPR050213">
    <property type="entry name" value="GST_superfamily"/>
</dbReference>
<dbReference type="Gene3D" id="1.20.1050.10">
    <property type="match status" value="1"/>
</dbReference>
<protein>
    <submittedName>
        <fullName evidence="6">S-crystallin 3-like</fullName>
    </submittedName>
</protein>
<dbReference type="InterPro" id="IPR040079">
    <property type="entry name" value="Glutathione_S-Trfase"/>
</dbReference>
<dbReference type="PRINTS" id="PR01269">
    <property type="entry name" value="SCRYSTALLIN"/>
</dbReference>
<dbReference type="InterPro" id="IPR036249">
    <property type="entry name" value="Thioredoxin-like_sf"/>
</dbReference>
<dbReference type="InterPro" id="IPR036282">
    <property type="entry name" value="Glutathione-S-Trfase_C_sf"/>
</dbReference>
<keyword evidence="2" id="KW-0273">Eye lens protein</keyword>
<reference evidence="6" key="1">
    <citation type="submission" date="2023-08" db="EMBL/GenBank/DDBJ databases">
        <authorList>
            <person name="Alioto T."/>
            <person name="Alioto T."/>
            <person name="Gomez Garrido J."/>
        </authorList>
    </citation>
    <scope>NUCLEOTIDE SEQUENCE</scope>
</reference>
<dbReference type="PROSITE" id="PS50404">
    <property type="entry name" value="GST_NTER"/>
    <property type="match status" value="1"/>
</dbReference>
<dbReference type="GO" id="GO:0004364">
    <property type="term" value="F:glutathione transferase activity"/>
    <property type="evidence" value="ECO:0007669"/>
    <property type="project" value="TreeGrafter"/>
</dbReference>
<dbReference type="SFLD" id="SFLDS00019">
    <property type="entry name" value="Glutathione_Transferase_(cytos"/>
    <property type="match status" value="1"/>
</dbReference>
<dbReference type="InterPro" id="IPR003083">
    <property type="entry name" value="S-crystallin"/>
</dbReference>
<keyword evidence="7" id="KW-1185">Reference proteome</keyword>
<evidence type="ECO:0000313" key="7">
    <source>
        <dbReference type="Proteomes" id="UP001162480"/>
    </source>
</evidence>
<dbReference type="InterPro" id="IPR004045">
    <property type="entry name" value="Glutathione_S-Trfase_N"/>
</dbReference>
<evidence type="ECO:0000256" key="1">
    <source>
        <dbReference type="ARBA" id="ARBA00007409"/>
    </source>
</evidence>
<dbReference type="InterPro" id="IPR010987">
    <property type="entry name" value="Glutathione-S-Trfase_C-like"/>
</dbReference>
<evidence type="ECO:0000313" key="6">
    <source>
        <dbReference type="EMBL" id="CAI9723156.1"/>
    </source>
</evidence>
<dbReference type="GO" id="GO:0006749">
    <property type="term" value="P:glutathione metabolic process"/>
    <property type="evidence" value="ECO:0007669"/>
    <property type="project" value="TreeGrafter"/>
</dbReference>
<dbReference type="GO" id="GO:0005212">
    <property type="term" value="F:structural constituent of eye lens"/>
    <property type="evidence" value="ECO:0007669"/>
    <property type="project" value="UniProtKB-KW"/>
</dbReference>
<comment type="function">
    <text evidence="3">S-crystallins are structural components of squids and octopi eye lens. Contains relatively little GST activity (1/1000 of that of mammalian GST enzyme).</text>
</comment>
<dbReference type="Proteomes" id="UP001162480">
    <property type="component" value="Chromosome 5"/>
</dbReference>
<dbReference type="PANTHER" id="PTHR11571:SF150">
    <property type="entry name" value="GLUTATHIONE S-TRANSFERASE"/>
    <property type="match status" value="1"/>
</dbReference>
<feature type="domain" description="GST C-terminal" evidence="5">
    <location>
        <begin position="82"/>
        <end position="228"/>
    </location>
</feature>